<dbReference type="SUPFAM" id="SSF53300">
    <property type="entry name" value="vWA-like"/>
    <property type="match status" value="1"/>
</dbReference>
<keyword evidence="3" id="KW-1185">Reference proteome</keyword>
<proteinExistence type="predicted"/>
<evidence type="ECO:0000313" key="2">
    <source>
        <dbReference type="EMBL" id="MBM1715153.1"/>
    </source>
</evidence>
<dbReference type="Proteomes" id="UP000732193">
    <property type="component" value="Unassembled WGS sequence"/>
</dbReference>
<evidence type="ECO:0000313" key="3">
    <source>
        <dbReference type="Proteomes" id="UP000732193"/>
    </source>
</evidence>
<dbReference type="AlphaFoldDB" id="A0AAE3B7C8"/>
<reference evidence="2 3" key="1">
    <citation type="submission" date="2021-01" db="EMBL/GenBank/DDBJ databases">
        <title>Diatom-associated Roseobacters Show Island Model of Population Structure.</title>
        <authorList>
            <person name="Qu L."/>
            <person name="Feng X."/>
            <person name="Chen Y."/>
            <person name="Li L."/>
            <person name="Wang X."/>
            <person name="Hu Z."/>
            <person name="Wang H."/>
            <person name="Luo H."/>
        </authorList>
    </citation>
    <scope>NUCLEOTIDE SEQUENCE [LARGE SCALE GENOMIC DNA]</scope>
    <source>
        <strain evidence="2 3">TR60-84</strain>
    </source>
</reference>
<comment type="caution">
    <text evidence="2">The sequence shown here is derived from an EMBL/GenBank/DDBJ whole genome shotgun (WGS) entry which is preliminary data.</text>
</comment>
<dbReference type="Gene3D" id="3.40.50.410">
    <property type="entry name" value="von Willebrand factor, type A domain"/>
    <property type="match status" value="1"/>
</dbReference>
<dbReference type="InterPro" id="IPR051266">
    <property type="entry name" value="CLCR"/>
</dbReference>
<feature type="domain" description="VWFA" evidence="1">
    <location>
        <begin position="25"/>
        <end position="202"/>
    </location>
</feature>
<dbReference type="RefSeq" id="WP_203243024.1">
    <property type="nucleotide sequence ID" value="NZ_JAFBRH010000004.1"/>
</dbReference>
<dbReference type="Pfam" id="PF13519">
    <property type="entry name" value="VWA_2"/>
    <property type="match status" value="1"/>
</dbReference>
<protein>
    <submittedName>
        <fullName evidence="2">VWA domain-containing protein</fullName>
    </submittedName>
</protein>
<dbReference type="InterPro" id="IPR036465">
    <property type="entry name" value="vWFA_dom_sf"/>
</dbReference>
<sequence>MRLFYPLAFSTLLASVGAAQEPARDVMVVFDMSGSMWGQVDGVAKVEIARDAFGDLITDWNSNNTRAGLIAYGHRRKGDCSDIELLAQPDAGADIASLVATLKPRGKTPLSEAVRQAADVLKYTEEAATVVLLSDGNETCDADPCAVGAELEALGLDFTAHVIGFDIAEGDKAQLQCLATATGGQYFDAADADGLSDAMKGVAQATAVEAPEEVRGKDFRTLTIRVKMATRALDLPDTFTIYGDDIALGTLSDATAVVPGLPIELPFGPIRLRVKGQGIFGETTVDITDQTEIIELEVTDAEADYVIWRDGQLPVLQGGKEHIILLKNTTGVDRNSFYRSWLYPAGSTDRARALKAGNISPYAGVYHSVRVPSPQMPGDYELVPTANDGTEYGRIPISFAATIDPVWQGPREVAPGEVFDAFWAGSSNRLDLFQFRQNGKAPAGNYGQRMDKVATKDGFKLTAPDVPGVYDLVFRSSFENSLGAKETALGVIAVGVPLPQSAAPADKAVVSEAAGPDTNGLAREADAMGGEESHLLPVGDLHGDWKLVFRDNQRAIPLIKFQLSHAKGEPASTGGLVVEASPDWGFGPTGGFGDMALAKRDNGGLLMTIEVAGDRTDYVMTPAEIGWSTDMLIEGANTYRVLLIKAEDLAAIETAQDKEPVDHSIIAFLEDGQRVDSAVEWTIKDVATGESDTFNSDTGHGWDEGRASGTYLITARSGELTGNHTVTLGRGHRGGNVIIMRPEGEGDDLGLDADYYCSEGETCQMTIRDIPLDFTLPLGWGAERPIADRDRTSVFNMSTNTPDGPFFATLNQRQRSAALGPCVEIVNGTFCHDATDDPALLADIEALKRSLSFRATGVLLNKERYNDLLTKLTGAAE</sequence>
<dbReference type="EMBL" id="JAFBRM010000004">
    <property type="protein sequence ID" value="MBM1715153.1"/>
    <property type="molecule type" value="Genomic_DNA"/>
</dbReference>
<dbReference type="InterPro" id="IPR002035">
    <property type="entry name" value="VWF_A"/>
</dbReference>
<evidence type="ECO:0000259" key="1">
    <source>
        <dbReference type="PROSITE" id="PS50234"/>
    </source>
</evidence>
<dbReference type="PANTHER" id="PTHR10579:SF43">
    <property type="entry name" value="ZINC FINGER (C3HC4-TYPE RING FINGER) FAMILY PROTEIN"/>
    <property type="match status" value="1"/>
</dbReference>
<organism evidence="2 3">
    <name type="scientific">Sulfitobacter geojensis</name>
    <dbReference type="NCBI Taxonomy" id="1342299"/>
    <lineage>
        <taxon>Bacteria</taxon>
        <taxon>Pseudomonadati</taxon>
        <taxon>Pseudomonadota</taxon>
        <taxon>Alphaproteobacteria</taxon>
        <taxon>Rhodobacterales</taxon>
        <taxon>Roseobacteraceae</taxon>
        <taxon>Sulfitobacter</taxon>
    </lineage>
</organism>
<dbReference type="PANTHER" id="PTHR10579">
    <property type="entry name" value="CALCIUM-ACTIVATED CHLORIDE CHANNEL REGULATOR"/>
    <property type="match status" value="1"/>
</dbReference>
<dbReference type="SMART" id="SM00327">
    <property type="entry name" value="VWA"/>
    <property type="match status" value="1"/>
</dbReference>
<dbReference type="PROSITE" id="PS50234">
    <property type="entry name" value="VWFA"/>
    <property type="match status" value="1"/>
</dbReference>
<gene>
    <name evidence="2" type="ORF">JQV55_16410</name>
</gene>
<accession>A0AAE3B7C8</accession>
<name>A0AAE3B7C8_9RHOB</name>